<dbReference type="GO" id="GO:0090599">
    <property type="term" value="F:alpha-glucosidase activity"/>
    <property type="evidence" value="ECO:0007669"/>
    <property type="project" value="TreeGrafter"/>
</dbReference>
<evidence type="ECO:0000313" key="11">
    <source>
        <dbReference type="Proteomes" id="UP000075883"/>
    </source>
</evidence>
<dbReference type="PROSITE" id="PS51448">
    <property type="entry name" value="P_TREFOIL_2"/>
    <property type="match status" value="1"/>
</dbReference>
<keyword evidence="3" id="KW-0732">Signal</keyword>
<dbReference type="AlphaFoldDB" id="A0A182MTI5"/>
<dbReference type="InterPro" id="IPR011013">
    <property type="entry name" value="Gal_mutarotase_sf_dom"/>
</dbReference>
<keyword evidence="8" id="KW-0812">Transmembrane</keyword>
<evidence type="ECO:0000259" key="9">
    <source>
        <dbReference type="PROSITE" id="PS51448"/>
    </source>
</evidence>
<keyword evidence="7" id="KW-0326">Glycosidase</keyword>
<dbReference type="InterPro" id="IPR000322">
    <property type="entry name" value="Glyco_hydro_31_TIM"/>
</dbReference>
<dbReference type="STRING" id="139723.A0A182MTI5"/>
<dbReference type="SUPFAM" id="SSF74650">
    <property type="entry name" value="Galactose mutarotase-like"/>
    <property type="match status" value="1"/>
</dbReference>
<dbReference type="SUPFAM" id="SSF51011">
    <property type="entry name" value="Glycosyl hydrolase domain"/>
    <property type="match status" value="1"/>
</dbReference>
<keyword evidence="5" id="KW-1015">Disulfide bond</keyword>
<dbReference type="SUPFAM" id="SSF57492">
    <property type="entry name" value="Trefoil"/>
    <property type="match status" value="1"/>
</dbReference>
<dbReference type="PANTHER" id="PTHR22762:SF167">
    <property type="entry name" value="LYSOSOMAL ALPHA-GLUCOSIDASE-LIKE PROTEIN"/>
    <property type="match status" value="1"/>
</dbReference>
<comment type="subcellular location">
    <subcellularLocation>
        <location evidence="1">Endomembrane system</location>
    </subcellularLocation>
</comment>
<dbReference type="Pfam" id="PF00088">
    <property type="entry name" value="Trefoil"/>
    <property type="match status" value="1"/>
</dbReference>
<sequence length="932" mass="105479">MPHQYGSGNEFSTEMRYDTTTIPEFDKRPAFIHILLLNKTIRLFVVLGLASVVIPAFAYLFFFSKEIGHGTKRDIIGTCGHPTLYHIPCGYPSNLTQNECHLLGCCYTSLATCYHSLPSEHQYIIGSDWTTGEPAILTPYRPVTPYEKSALQEVRFDVSVTEDTGGRFRFLLSKMDASGQPPPSTMTSTKLETADLQVQVYSPTFFIEVKRKIDQEVIFSTARGPLVVTEEFVEWTLHLGADILFGLGRAYLEPGTKYLLLNNQNATAVPIIMGYSKYKHTKHHRPDVFTQLCIISDSKLKLFNGLMFNTPGLTEVEIVGSRLIIVRAQLGENFDIQFFPGPTPAMLYQQSKAVLQNQYTPPFWAYGVHVCDQSVRRNLTTVRQNLELLLNETIMFDSHCLHNDLFWISDTMSLDLDVESMLQLLRDAGKKFVPSLVLTVTYGGNPTFIDAREKGILLRHPGNQLAYQGRVRNRTAVYVDWRTSRSSNLTEWLDKQWEKVFNLEADGYVLEEASPRDERNSSLPRPKQLIYHPDQLNDTLKDLLPWNTLLSDSQQLVLSAHNLIGVHALDFVQKKIGDANAFVVSGAYDVYSRVAILPSNVSSSWIALRSEVDRCIGLSVVGVSFTGTPVCGNAPLGRGNVSEELCLRWYQFASLLPLFRVTADRTPNKFSNFGRRIMHAVIRKRYSLLEYTNTLLLEDAPYLRPMFYHYEEASNYTMDLWEQFMLGEALLVAPVLLPQMSQIAIYFPDTFYELWAGQQMPGNDVLQYAVVESDLPMFLRPGFIIPMRDIVEELVDLANGTTVPLTAELSRLKPLHLVGAFDCNVRRWKCSMSGRILFQPGFRLDFGVDLDERVVISVIANVTSPEEANQVACSEGASLNATIGSVQFYGHPNTTQPLTFDFEYDFCQQDSIRMEYANLYRKGPEDPFENLA</sequence>
<protein>
    <recommendedName>
        <fullName evidence="9">P-type domain-containing protein</fullName>
    </recommendedName>
</protein>
<dbReference type="InterPro" id="IPR013780">
    <property type="entry name" value="Glyco_hydro_b"/>
</dbReference>
<keyword evidence="7" id="KW-0378">Hydrolase</keyword>
<dbReference type="SUPFAM" id="SSF51445">
    <property type="entry name" value="(Trans)glycosidases"/>
    <property type="match status" value="1"/>
</dbReference>
<feature type="domain" description="P-type" evidence="9">
    <location>
        <begin position="77"/>
        <end position="117"/>
    </location>
</feature>
<keyword evidence="8" id="KW-1133">Transmembrane helix</keyword>
<dbReference type="InterPro" id="IPR044913">
    <property type="entry name" value="P_trefoil_dom_sf"/>
</dbReference>
<evidence type="ECO:0000256" key="2">
    <source>
        <dbReference type="ARBA" id="ARBA00007806"/>
    </source>
</evidence>
<dbReference type="GO" id="GO:0030246">
    <property type="term" value="F:carbohydrate binding"/>
    <property type="evidence" value="ECO:0007669"/>
    <property type="project" value="InterPro"/>
</dbReference>
<dbReference type="EnsemblMetazoa" id="ACUA025912-RA">
    <property type="protein sequence ID" value="ACUA025912-PA"/>
    <property type="gene ID" value="ACUA025912"/>
</dbReference>
<dbReference type="Pfam" id="PF01055">
    <property type="entry name" value="Glyco_hydro_31_2nd"/>
    <property type="match status" value="1"/>
</dbReference>
<keyword evidence="4 8" id="KW-0472">Membrane</keyword>
<dbReference type="InterPro" id="IPR017957">
    <property type="entry name" value="P_trefoil_CS"/>
</dbReference>
<feature type="transmembrane region" description="Helical" evidence="8">
    <location>
        <begin position="43"/>
        <end position="63"/>
    </location>
</feature>
<dbReference type="Pfam" id="PF21365">
    <property type="entry name" value="Glyco_hydro_31_3rd"/>
    <property type="match status" value="1"/>
</dbReference>
<evidence type="ECO:0000256" key="8">
    <source>
        <dbReference type="SAM" id="Phobius"/>
    </source>
</evidence>
<evidence type="ECO:0000256" key="3">
    <source>
        <dbReference type="ARBA" id="ARBA00022729"/>
    </source>
</evidence>
<keyword evidence="11" id="KW-1185">Reference proteome</keyword>
<dbReference type="GO" id="GO:0005975">
    <property type="term" value="P:carbohydrate metabolic process"/>
    <property type="evidence" value="ECO:0007669"/>
    <property type="project" value="InterPro"/>
</dbReference>
<dbReference type="GO" id="GO:0006491">
    <property type="term" value="P:N-glycan processing"/>
    <property type="evidence" value="ECO:0007669"/>
    <property type="project" value="TreeGrafter"/>
</dbReference>
<evidence type="ECO:0000313" key="10">
    <source>
        <dbReference type="EnsemblMetazoa" id="ACUA025912-PA"/>
    </source>
</evidence>
<dbReference type="InterPro" id="IPR048395">
    <property type="entry name" value="Glyco_hydro_31_C"/>
</dbReference>
<dbReference type="PANTHER" id="PTHR22762">
    <property type="entry name" value="ALPHA-GLUCOSIDASE"/>
    <property type="match status" value="1"/>
</dbReference>
<evidence type="ECO:0000256" key="1">
    <source>
        <dbReference type="ARBA" id="ARBA00004308"/>
    </source>
</evidence>
<evidence type="ECO:0000256" key="7">
    <source>
        <dbReference type="RuleBase" id="RU361185"/>
    </source>
</evidence>
<proteinExistence type="inferred from homology"/>
<dbReference type="Gene3D" id="2.60.40.1760">
    <property type="entry name" value="glycosyl hydrolase (family 31)"/>
    <property type="match status" value="1"/>
</dbReference>
<dbReference type="Gene3D" id="2.60.40.1180">
    <property type="entry name" value="Golgi alpha-mannosidase II"/>
    <property type="match status" value="1"/>
</dbReference>
<comment type="caution">
    <text evidence="6">Lacks conserved residue(s) required for the propagation of feature annotation.</text>
</comment>
<comment type="similarity">
    <text evidence="2 7">Belongs to the glycosyl hydrolase 31 family.</text>
</comment>
<dbReference type="InterPro" id="IPR017853">
    <property type="entry name" value="GH"/>
</dbReference>
<dbReference type="Proteomes" id="UP000075883">
    <property type="component" value="Unassembled WGS sequence"/>
</dbReference>
<dbReference type="EMBL" id="AXCM01000956">
    <property type="status" value="NOT_ANNOTATED_CDS"/>
    <property type="molecule type" value="Genomic_DNA"/>
</dbReference>
<reference evidence="11" key="1">
    <citation type="submission" date="2013-09" db="EMBL/GenBank/DDBJ databases">
        <title>The Genome Sequence of Anopheles culicifacies species A.</title>
        <authorList>
            <consortium name="The Broad Institute Genomics Platform"/>
            <person name="Neafsey D.E."/>
            <person name="Besansky N."/>
            <person name="Howell P."/>
            <person name="Walton C."/>
            <person name="Young S.K."/>
            <person name="Zeng Q."/>
            <person name="Gargeya S."/>
            <person name="Fitzgerald M."/>
            <person name="Haas B."/>
            <person name="Abouelleil A."/>
            <person name="Allen A.W."/>
            <person name="Alvarado L."/>
            <person name="Arachchi H.M."/>
            <person name="Berlin A.M."/>
            <person name="Chapman S.B."/>
            <person name="Gainer-Dewar J."/>
            <person name="Goldberg J."/>
            <person name="Griggs A."/>
            <person name="Gujja S."/>
            <person name="Hansen M."/>
            <person name="Howarth C."/>
            <person name="Imamovic A."/>
            <person name="Ireland A."/>
            <person name="Larimer J."/>
            <person name="McCowan C."/>
            <person name="Murphy C."/>
            <person name="Pearson M."/>
            <person name="Poon T.W."/>
            <person name="Priest M."/>
            <person name="Roberts A."/>
            <person name="Saif S."/>
            <person name="Shea T."/>
            <person name="Sisk P."/>
            <person name="Sykes S."/>
            <person name="Wortman J."/>
            <person name="Nusbaum C."/>
            <person name="Birren B."/>
        </authorList>
    </citation>
    <scope>NUCLEOTIDE SEQUENCE [LARGE SCALE GENOMIC DNA]</scope>
    <source>
        <strain evidence="11">A-37</strain>
    </source>
</reference>
<dbReference type="InterPro" id="IPR000519">
    <property type="entry name" value="P_trefoil_dom"/>
</dbReference>
<dbReference type="CDD" id="cd00111">
    <property type="entry name" value="Trefoil"/>
    <property type="match status" value="1"/>
</dbReference>
<dbReference type="Gene3D" id="3.20.20.80">
    <property type="entry name" value="Glycosidases"/>
    <property type="match status" value="1"/>
</dbReference>
<organism evidence="10 11">
    <name type="scientific">Anopheles culicifacies</name>
    <dbReference type="NCBI Taxonomy" id="139723"/>
    <lineage>
        <taxon>Eukaryota</taxon>
        <taxon>Metazoa</taxon>
        <taxon>Ecdysozoa</taxon>
        <taxon>Arthropoda</taxon>
        <taxon>Hexapoda</taxon>
        <taxon>Insecta</taxon>
        <taxon>Pterygota</taxon>
        <taxon>Neoptera</taxon>
        <taxon>Endopterygota</taxon>
        <taxon>Diptera</taxon>
        <taxon>Nematocera</taxon>
        <taxon>Culicoidea</taxon>
        <taxon>Culicidae</taxon>
        <taxon>Anophelinae</taxon>
        <taxon>Anopheles</taxon>
        <taxon>culicifacies species complex</taxon>
    </lineage>
</organism>
<dbReference type="GO" id="GO:0012505">
    <property type="term" value="C:endomembrane system"/>
    <property type="evidence" value="ECO:0007669"/>
    <property type="project" value="UniProtKB-SubCell"/>
</dbReference>
<evidence type="ECO:0000256" key="6">
    <source>
        <dbReference type="PROSITE-ProRule" id="PRU00779"/>
    </source>
</evidence>
<name>A0A182MTI5_9DIPT</name>
<evidence type="ECO:0000256" key="5">
    <source>
        <dbReference type="ARBA" id="ARBA00023157"/>
    </source>
</evidence>
<reference evidence="10" key="2">
    <citation type="submission" date="2020-05" db="UniProtKB">
        <authorList>
            <consortium name="EnsemblMetazoa"/>
        </authorList>
    </citation>
    <scope>IDENTIFICATION</scope>
    <source>
        <strain evidence="10">A-37</strain>
    </source>
</reference>
<evidence type="ECO:0000256" key="4">
    <source>
        <dbReference type="ARBA" id="ARBA00023136"/>
    </source>
</evidence>
<dbReference type="VEuPathDB" id="VectorBase:ACUA025912"/>
<accession>A0A182MTI5</accession>
<dbReference type="PROSITE" id="PS00025">
    <property type="entry name" value="P_TREFOIL_1"/>
    <property type="match status" value="1"/>
</dbReference>